<evidence type="ECO:0000256" key="1">
    <source>
        <dbReference type="ARBA" id="ARBA00004651"/>
    </source>
</evidence>
<dbReference type="SMART" id="SM00382">
    <property type="entry name" value="AAA"/>
    <property type="match status" value="2"/>
</dbReference>
<feature type="transmembrane region" description="Helical" evidence="8">
    <location>
        <begin position="80"/>
        <end position="105"/>
    </location>
</feature>
<protein>
    <submittedName>
        <fullName evidence="11">Putative ABC transporter ATP-binding protein</fullName>
    </submittedName>
</protein>
<feature type="region of interest" description="Disordered" evidence="7">
    <location>
        <begin position="678"/>
        <end position="712"/>
    </location>
</feature>
<dbReference type="PANTHER" id="PTHR24221">
    <property type="entry name" value="ATP-BINDING CASSETTE SUB-FAMILY B"/>
    <property type="match status" value="1"/>
</dbReference>
<feature type="transmembrane region" description="Helical" evidence="8">
    <location>
        <begin position="847"/>
        <end position="871"/>
    </location>
</feature>
<evidence type="ECO:0000259" key="10">
    <source>
        <dbReference type="PROSITE" id="PS50929"/>
    </source>
</evidence>
<dbReference type="InterPro" id="IPR003593">
    <property type="entry name" value="AAA+_ATPase"/>
</dbReference>
<dbReference type="GO" id="GO:0005524">
    <property type="term" value="F:ATP binding"/>
    <property type="evidence" value="ECO:0007669"/>
    <property type="project" value="UniProtKB-KW"/>
</dbReference>
<evidence type="ECO:0000256" key="2">
    <source>
        <dbReference type="ARBA" id="ARBA00022692"/>
    </source>
</evidence>
<feature type="domain" description="ABC transporter" evidence="9">
    <location>
        <begin position="1065"/>
        <end position="1317"/>
    </location>
</feature>
<dbReference type="Pfam" id="PF00005">
    <property type="entry name" value="ABC_tran"/>
    <property type="match status" value="2"/>
</dbReference>
<accession>A0A6N2UVN4</accession>
<keyword evidence="4 11" id="KW-0067">ATP-binding</keyword>
<dbReference type="GO" id="GO:0016887">
    <property type="term" value="F:ATP hydrolysis activity"/>
    <property type="evidence" value="ECO:0007669"/>
    <property type="project" value="InterPro"/>
</dbReference>
<keyword evidence="5 8" id="KW-1133">Transmembrane helix</keyword>
<dbReference type="SUPFAM" id="SSF90123">
    <property type="entry name" value="ABC transporter transmembrane region"/>
    <property type="match status" value="2"/>
</dbReference>
<dbReference type="EMBL" id="CACRSP010000015">
    <property type="protein sequence ID" value="VYT22154.1"/>
    <property type="molecule type" value="Genomic_DNA"/>
</dbReference>
<dbReference type="PROSITE" id="PS50929">
    <property type="entry name" value="ABC_TM1F"/>
    <property type="match status" value="2"/>
</dbReference>
<feature type="domain" description="ABC transporter" evidence="9">
    <location>
        <begin position="392"/>
        <end position="658"/>
    </location>
</feature>
<dbReference type="PANTHER" id="PTHR24221:SF654">
    <property type="entry name" value="ATP-BINDING CASSETTE SUB-FAMILY B MEMBER 6"/>
    <property type="match status" value="1"/>
</dbReference>
<dbReference type="InterPro" id="IPR017871">
    <property type="entry name" value="ABC_transporter-like_CS"/>
</dbReference>
<dbReference type="GO" id="GO:0034040">
    <property type="term" value="F:ATPase-coupled lipid transmembrane transporter activity"/>
    <property type="evidence" value="ECO:0007669"/>
    <property type="project" value="TreeGrafter"/>
</dbReference>
<reference evidence="11" key="1">
    <citation type="submission" date="2019-11" db="EMBL/GenBank/DDBJ databases">
        <authorList>
            <person name="Feng L."/>
        </authorList>
    </citation>
    <scope>NUCLEOTIDE SEQUENCE</scope>
    <source>
        <strain evidence="11">BdentiumLFYP24</strain>
    </source>
</reference>
<evidence type="ECO:0000256" key="7">
    <source>
        <dbReference type="SAM" id="MobiDB-lite"/>
    </source>
</evidence>
<feature type="transmembrane region" description="Helical" evidence="8">
    <location>
        <begin position="769"/>
        <end position="787"/>
    </location>
</feature>
<evidence type="ECO:0000256" key="8">
    <source>
        <dbReference type="SAM" id="Phobius"/>
    </source>
</evidence>
<feature type="transmembrane region" description="Helical" evidence="8">
    <location>
        <begin position="197"/>
        <end position="218"/>
    </location>
</feature>
<dbReference type="GO" id="GO:0140359">
    <property type="term" value="F:ABC-type transporter activity"/>
    <property type="evidence" value="ECO:0007669"/>
    <property type="project" value="InterPro"/>
</dbReference>
<dbReference type="InterPro" id="IPR036640">
    <property type="entry name" value="ABC1_TM_sf"/>
</dbReference>
<feature type="transmembrane region" description="Helical" evidence="8">
    <location>
        <begin position="285"/>
        <end position="305"/>
    </location>
</feature>
<dbReference type="InterPro" id="IPR011527">
    <property type="entry name" value="ABC1_TM_dom"/>
</dbReference>
<keyword evidence="6 8" id="KW-0472">Membrane</keyword>
<evidence type="ECO:0000259" key="9">
    <source>
        <dbReference type="PROSITE" id="PS50893"/>
    </source>
</evidence>
<dbReference type="Gene3D" id="1.20.1560.10">
    <property type="entry name" value="ABC transporter type 1, transmembrane domain"/>
    <property type="match status" value="2"/>
</dbReference>
<feature type="domain" description="ABC transmembrane type-1" evidence="10">
    <location>
        <begin position="736"/>
        <end position="1034"/>
    </location>
</feature>
<comment type="subcellular location">
    <subcellularLocation>
        <location evidence="1">Cell membrane</location>
        <topology evidence="1">Multi-pass membrane protein</topology>
    </subcellularLocation>
</comment>
<dbReference type="PROSITE" id="PS00211">
    <property type="entry name" value="ABC_TRANSPORTER_1"/>
    <property type="match status" value="1"/>
</dbReference>
<dbReference type="CDD" id="cd18781">
    <property type="entry name" value="ABC_6TM_AarD_CydDC_like"/>
    <property type="match status" value="1"/>
</dbReference>
<evidence type="ECO:0000256" key="6">
    <source>
        <dbReference type="ARBA" id="ARBA00023136"/>
    </source>
</evidence>
<gene>
    <name evidence="11" type="ORF">BDLFYP24_00621</name>
</gene>
<evidence type="ECO:0000256" key="3">
    <source>
        <dbReference type="ARBA" id="ARBA00022741"/>
    </source>
</evidence>
<dbReference type="Gene3D" id="3.40.50.300">
    <property type="entry name" value="P-loop containing nucleotide triphosphate hydrolases"/>
    <property type="match status" value="2"/>
</dbReference>
<feature type="transmembrane region" description="Helical" evidence="8">
    <location>
        <begin position="174"/>
        <end position="191"/>
    </location>
</feature>
<proteinExistence type="predicted"/>
<keyword evidence="2 8" id="KW-0812">Transmembrane</keyword>
<feature type="transmembrane region" description="Helical" evidence="8">
    <location>
        <begin position="1008"/>
        <end position="1032"/>
    </location>
</feature>
<dbReference type="SUPFAM" id="SSF52540">
    <property type="entry name" value="P-loop containing nucleoside triphosphate hydrolases"/>
    <property type="match status" value="2"/>
</dbReference>
<keyword evidence="3" id="KW-0547">Nucleotide-binding</keyword>
<evidence type="ECO:0000256" key="4">
    <source>
        <dbReference type="ARBA" id="ARBA00022840"/>
    </source>
</evidence>
<evidence type="ECO:0000313" key="11">
    <source>
        <dbReference type="EMBL" id="VYT22154.1"/>
    </source>
</evidence>
<sequence length="1317" mass="140556">MPRLRREAYERGAMFDRRLFSMAPGVGRLVAAKVLCQWIGLLANVVFVFTLAHMLEYLLLDTEITVLNGQLSGFAAHVGTSTFAAGLPGGAIAAYAIVIVFAMVVRFLMLRSAAHFGTEAAERVKLALREKLFNKMLALGPSYSQRVGTADVVQSAGEGVEQIQSFFELFLPQLFYAVLAPITLFLVVAPINVPTAVTLLVCAPLIVLIVGLVAMRAARVFKQYWGKYTDMGSAFLDNLQGLETLKTFDADASAAQEMDEKAEQFRVMTMNVLQIQLRSLTAMDVVAYGGSAAGIIVAIWQYMVGGRYPAGIYDWLPNFFRFADLGSLPLAGVLIVILLSADFFIPLRQLGSFFHVAMNGMTSTKRIFALLDAPEPTRGTVSLPVYGNGVTVDFRDVAFRYASPSNPPQSENAARGTAKGGALQGVSLTATPGNLTVIVGPSGSGKSTAANLLAGSLVGYEGSIALSGSPSAISNPSGGDDGSICELRDLTCESLTGNVTLVGANSHLFAGTLRENLLMARPDATDGDLWSALDAARIAEFVRADPRGLDLRIDQGAANLSGGQRQRIAIARALLRGSAVYVFDEAASSVDMESETLILQTIRELAGSGRTVIMVTHRMANAVDADQVAVFENGRTVETGTHAELMAADGVYAKLFRAQDSVERVGKRKEAGYGMSAQGLRMSDSAESDTNETAEANPDLASREPQVQVPSTNGAMSDWRLVRRLLHEVGPLRKCMIIACTCGTLGHLAATFLPVFGVAAAFAAINLPIWHMNLTVAIAAMIVCALIRGGMRYAEQYMNHNVAFRLLALFRAKAFSALRRLAPAKLAGKGKGDLIALVTTDVELLEIFFAHTISPVVIAVATTVIYAIALLALSPVFAILLIVAHLMVGVVLPKLFALAVRGLGSGIRGESAALDDEMLDDMRGLDEIIRFGQGESRLAGIVARTRSLWSHRARLSARNGDFAGLGAVLVMLFTVLVVFLAMVMPNFAAYAGPDAVMPIVVRLTVPQLVAAFVLVASSFGPTLALSALPANLTQTFASARRLFSLMDEAPAVVETGSARPEYHGMTVRDVTFGYGPADSSAPVLSHVSLDVPEHGILGVQGPSGRGKSTLLKLLMRYWDPRSGVVELSGMPLPRVDAGWRRRVQTMMSQETYLFDGTIRENLMIALPQGVCGDDSATGKPSVSPDADRANAESESGTGAVADSGPQDGAGLDRVLRDALDRASALELVDSLPQGLDTPVGELGGRLSEGERQRIGLARMFLRHADLVLFDEPTSRLDAYNESVILQSINGLAEQGSMVVLVSHRDSTMRIADAIVHM</sequence>
<feature type="transmembrane region" description="Helical" evidence="8">
    <location>
        <begin position="962"/>
        <end position="988"/>
    </location>
</feature>
<feature type="domain" description="ABC transmembrane type-1" evidence="10">
    <location>
        <begin position="34"/>
        <end position="359"/>
    </location>
</feature>
<feature type="transmembrane region" description="Helical" evidence="8">
    <location>
        <begin position="735"/>
        <end position="763"/>
    </location>
</feature>
<feature type="transmembrane region" description="Helical" evidence="8">
    <location>
        <begin position="325"/>
        <end position="345"/>
    </location>
</feature>
<evidence type="ECO:0000256" key="5">
    <source>
        <dbReference type="ARBA" id="ARBA00022989"/>
    </source>
</evidence>
<dbReference type="PROSITE" id="PS50893">
    <property type="entry name" value="ABC_TRANSPORTER_2"/>
    <property type="match status" value="2"/>
</dbReference>
<dbReference type="Pfam" id="PF00664">
    <property type="entry name" value="ABC_membrane"/>
    <property type="match status" value="2"/>
</dbReference>
<feature type="transmembrane region" description="Helical" evidence="8">
    <location>
        <begin position="38"/>
        <end position="60"/>
    </location>
</feature>
<feature type="region of interest" description="Disordered" evidence="7">
    <location>
        <begin position="1173"/>
        <end position="1211"/>
    </location>
</feature>
<dbReference type="CDD" id="cd03228">
    <property type="entry name" value="ABCC_MRP_Like"/>
    <property type="match status" value="1"/>
</dbReference>
<dbReference type="InterPro" id="IPR027417">
    <property type="entry name" value="P-loop_NTPase"/>
</dbReference>
<name>A0A6N2UVN4_9BIFI</name>
<feature type="transmembrane region" description="Helical" evidence="8">
    <location>
        <begin position="877"/>
        <end position="900"/>
    </location>
</feature>
<dbReference type="InterPro" id="IPR003439">
    <property type="entry name" value="ABC_transporter-like_ATP-bd"/>
</dbReference>
<organism evidence="11">
    <name type="scientific">Bifidobacterium dentium</name>
    <dbReference type="NCBI Taxonomy" id="1689"/>
    <lineage>
        <taxon>Bacteria</taxon>
        <taxon>Bacillati</taxon>
        <taxon>Actinomycetota</taxon>
        <taxon>Actinomycetes</taxon>
        <taxon>Bifidobacteriales</taxon>
        <taxon>Bifidobacteriaceae</taxon>
        <taxon>Bifidobacterium</taxon>
    </lineage>
</organism>
<dbReference type="GO" id="GO:0005886">
    <property type="term" value="C:plasma membrane"/>
    <property type="evidence" value="ECO:0007669"/>
    <property type="project" value="UniProtKB-SubCell"/>
</dbReference>
<dbReference type="InterPro" id="IPR039421">
    <property type="entry name" value="Type_1_exporter"/>
</dbReference>